<keyword evidence="13" id="KW-1185">Reference proteome</keyword>
<dbReference type="SUPFAM" id="SSF53383">
    <property type="entry name" value="PLP-dependent transferases"/>
    <property type="match status" value="1"/>
</dbReference>
<comment type="similarity">
    <text evidence="3 9">Belongs to the SHMT family.</text>
</comment>
<dbReference type="PROSITE" id="PS00096">
    <property type="entry name" value="SHMT"/>
    <property type="match status" value="1"/>
</dbReference>
<dbReference type="InterPro" id="IPR039429">
    <property type="entry name" value="SHMT-like_dom"/>
</dbReference>
<reference evidence="12" key="1">
    <citation type="journal article" date="2014" name="Int. J. Syst. Evol. Microbiol.">
        <title>Complete genome sequence of Corynebacterium casei LMG S-19264T (=DSM 44701T), isolated from a smear-ripened cheese.</title>
        <authorList>
            <consortium name="US DOE Joint Genome Institute (JGI-PGF)"/>
            <person name="Walter F."/>
            <person name="Albersmeier A."/>
            <person name="Kalinowski J."/>
            <person name="Ruckert C."/>
        </authorList>
    </citation>
    <scope>NUCLEOTIDE SEQUENCE</scope>
    <source>
        <strain evidence="12">JCM 31311</strain>
    </source>
</reference>
<comment type="pathway">
    <text evidence="9">One-carbon metabolism; tetrahydrofolate interconversion.</text>
</comment>
<dbReference type="EC" id="2.1.2.1" evidence="9"/>
<dbReference type="InterPro" id="IPR015424">
    <property type="entry name" value="PyrdxlP-dep_Trfase"/>
</dbReference>
<comment type="caution">
    <text evidence="9">Lacks conserved residue(s) required for the propagation of feature annotation.</text>
</comment>
<dbReference type="GO" id="GO:0030170">
    <property type="term" value="F:pyridoxal phosphate binding"/>
    <property type="evidence" value="ECO:0007669"/>
    <property type="project" value="UniProtKB-UniRule"/>
</dbReference>
<evidence type="ECO:0000256" key="1">
    <source>
        <dbReference type="ARBA" id="ARBA00001933"/>
    </source>
</evidence>
<dbReference type="InterPro" id="IPR019798">
    <property type="entry name" value="Ser_HO-MeTrfase_PLP_BS"/>
</dbReference>
<dbReference type="FunFam" id="3.40.640.10:FF:000001">
    <property type="entry name" value="Serine hydroxymethyltransferase"/>
    <property type="match status" value="1"/>
</dbReference>
<evidence type="ECO:0000256" key="5">
    <source>
        <dbReference type="ARBA" id="ARBA00022490"/>
    </source>
</evidence>
<dbReference type="GO" id="GO:0035999">
    <property type="term" value="P:tetrahydrofolate interconversion"/>
    <property type="evidence" value="ECO:0007669"/>
    <property type="project" value="UniProtKB-UniRule"/>
</dbReference>
<keyword evidence="8 9" id="KW-0663">Pyridoxal phosphate</keyword>
<dbReference type="InterPro" id="IPR015422">
    <property type="entry name" value="PyrdxlP-dep_Trfase_small"/>
</dbReference>
<dbReference type="GO" id="GO:0005829">
    <property type="term" value="C:cytosol"/>
    <property type="evidence" value="ECO:0007669"/>
    <property type="project" value="TreeGrafter"/>
</dbReference>
<dbReference type="HAMAP" id="MF_00051">
    <property type="entry name" value="SHMT"/>
    <property type="match status" value="1"/>
</dbReference>
<dbReference type="PIRSF" id="PIRSF000412">
    <property type="entry name" value="SHMT"/>
    <property type="match status" value="1"/>
</dbReference>
<evidence type="ECO:0000259" key="11">
    <source>
        <dbReference type="Pfam" id="PF00464"/>
    </source>
</evidence>
<dbReference type="PANTHER" id="PTHR11680:SF35">
    <property type="entry name" value="SERINE HYDROXYMETHYLTRANSFERASE 1"/>
    <property type="match status" value="1"/>
</dbReference>
<evidence type="ECO:0000256" key="8">
    <source>
        <dbReference type="ARBA" id="ARBA00022898"/>
    </source>
</evidence>
<evidence type="ECO:0000256" key="2">
    <source>
        <dbReference type="ARBA" id="ARBA00004496"/>
    </source>
</evidence>
<dbReference type="Gene3D" id="3.90.1150.10">
    <property type="entry name" value="Aspartate Aminotransferase, domain 1"/>
    <property type="match status" value="1"/>
</dbReference>
<dbReference type="CDD" id="cd00378">
    <property type="entry name" value="SHMT"/>
    <property type="match status" value="1"/>
</dbReference>
<dbReference type="AlphaFoldDB" id="A0A918EZ65"/>
<evidence type="ECO:0000256" key="10">
    <source>
        <dbReference type="PIRSR" id="PIRSR000412-50"/>
    </source>
</evidence>
<keyword evidence="7 9" id="KW-0808">Transferase</keyword>
<keyword evidence="5 9" id="KW-0963">Cytoplasm</keyword>
<name>A0A918EZ65_9DEIO</name>
<dbReference type="PANTHER" id="PTHR11680">
    <property type="entry name" value="SERINE HYDROXYMETHYLTRANSFERASE"/>
    <property type="match status" value="1"/>
</dbReference>
<feature type="domain" description="Serine hydroxymethyltransferase-like" evidence="11">
    <location>
        <begin position="14"/>
        <end position="389"/>
    </location>
</feature>
<dbReference type="InterPro" id="IPR001085">
    <property type="entry name" value="Ser_HO-MeTrfase"/>
</dbReference>
<dbReference type="Proteomes" id="UP000603865">
    <property type="component" value="Unassembled WGS sequence"/>
</dbReference>
<comment type="catalytic activity">
    <reaction evidence="9">
        <text>(6R)-5,10-methylene-5,6,7,8-tetrahydrofolate + glycine + H2O = (6S)-5,6,7,8-tetrahydrofolate + L-serine</text>
        <dbReference type="Rhea" id="RHEA:15481"/>
        <dbReference type="ChEBI" id="CHEBI:15377"/>
        <dbReference type="ChEBI" id="CHEBI:15636"/>
        <dbReference type="ChEBI" id="CHEBI:33384"/>
        <dbReference type="ChEBI" id="CHEBI:57305"/>
        <dbReference type="ChEBI" id="CHEBI:57453"/>
        <dbReference type="EC" id="2.1.2.1"/>
    </reaction>
</comment>
<feature type="modified residue" description="N6-(pyridoxal phosphate)lysine" evidence="9 10">
    <location>
        <position position="234"/>
    </location>
</feature>
<protein>
    <recommendedName>
        <fullName evidence="9">Serine hydroxymethyltransferase</fullName>
        <shortName evidence="9">SHMT</shortName>
        <shortName evidence="9">Serine methylase</shortName>
        <ecNumber evidence="9">2.1.2.1</ecNumber>
    </recommendedName>
</protein>
<comment type="function">
    <text evidence="9">Catalyzes the reversible interconversion of serine and glycine with tetrahydrofolate (THF) serving as the one-carbon carrier. This reaction serves as the major source of one-carbon groups required for the biosynthesis of purines, thymidylate, methionine, and other important biomolecules. Also exhibits THF-independent aldolase activity toward beta-hydroxyamino acids, producing glycine and aldehydes, via a retro-aldol mechanism.</text>
</comment>
<dbReference type="InterPro" id="IPR015421">
    <property type="entry name" value="PyrdxlP-dep_Trfase_major"/>
</dbReference>
<keyword evidence="9" id="KW-0028">Amino-acid biosynthesis</keyword>
<feature type="binding site" evidence="9">
    <location>
        <begin position="129"/>
        <end position="131"/>
    </location>
    <ligand>
        <name>(6S)-5,6,7,8-tetrahydrofolate</name>
        <dbReference type="ChEBI" id="CHEBI:57453"/>
    </ligand>
</feature>
<dbReference type="NCBIfam" id="NF000586">
    <property type="entry name" value="PRK00011.1"/>
    <property type="match status" value="1"/>
</dbReference>
<sequence length="412" mass="44052">MTATDNRPETHAAERDTAVFDLIQQEAERQRVGLELIASENFTSAAVREAVGSVLTNKYAEGYPGKRWYGGCEVVDQVELLAIERAKQLFGAAWANVQPHSGSSANIAVYGALLSEGDTVLGLDLAHGGHLTHGSPVNFSGMRYKIVGYQVDPETELIDMDKVRALALEHQPRMIIAGASAYSRIIDFAAFRAIADEVGAVLFADIAHIAGLVAAGLHPSPLPHAHVVATTTHKTLRGPRSGLLLSSDLEIAAKLDRAIFPGHQGGPLEHVIAGKAIAFGEALKPEFKAYSAQIIKNAQALAAEFQARGYRVVSGGTDNHLFVLDIRPQGLNGTKATKLLDANHITISKSTLPYDTEKILHGGGIRIGTPAVTTRGMVEEHMKTIADLIDRALKGEDVKAEVHAFAGGFYLP</sequence>
<evidence type="ECO:0000313" key="12">
    <source>
        <dbReference type="EMBL" id="GGQ92934.1"/>
    </source>
</evidence>
<feature type="binding site" evidence="9">
    <location>
        <position position="125"/>
    </location>
    <ligand>
        <name>(6S)-5,6,7,8-tetrahydrofolate</name>
        <dbReference type="ChEBI" id="CHEBI:57453"/>
    </ligand>
</feature>
<dbReference type="RefSeq" id="WP_189087533.1">
    <property type="nucleotide sequence ID" value="NZ_BMQL01000001.1"/>
</dbReference>
<feature type="site" description="Plays an important role in substrate specificity" evidence="9">
    <location>
        <position position="233"/>
    </location>
</feature>
<comment type="caution">
    <text evidence="12">The sequence shown here is derived from an EMBL/GenBank/DDBJ whole genome shotgun (WGS) entry which is preliminary data.</text>
</comment>
<proteinExistence type="inferred from homology"/>
<organism evidence="12 13">
    <name type="scientific">Deinococcus ruber</name>
    <dbReference type="NCBI Taxonomy" id="1848197"/>
    <lineage>
        <taxon>Bacteria</taxon>
        <taxon>Thermotogati</taxon>
        <taxon>Deinococcota</taxon>
        <taxon>Deinococci</taxon>
        <taxon>Deinococcales</taxon>
        <taxon>Deinococcaceae</taxon>
        <taxon>Deinococcus</taxon>
    </lineage>
</organism>
<dbReference type="InterPro" id="IPR049943">
    <property type="entry name" value="Ser_HO-MeTrfase-like"/>
</dbReference>
<dbReference type="Pfam" id="PF00464">
    <property type="entry name" value="SHMT"/>
    <property type="match status" value="1"/>
</dbReference>
<keyword evidence="6 9" id="KW-0554">One-carbon metabolism</keyword>
<reference evidence="12" key="2">
    <citation type="submission" date="2020-09" db="EMBL/GenBank/DDBJ databases">
        <authorList>
            <person name="Sun Q."/>
            <person name="Ohkuma M."/>
        </authorList>
    </citation>
    <scope>NUCLEOTIDE SEQUENCE</scope>
    <source>
        <strain evidence="12">JCM 31311</strain>
    </source>
</reference>
<accession>A0A918EZ65</accession>
<evidence type="ECO:0000256" key="7">
    <source>
        <dbReference type="ARBA" id="ARBA00022679"/>
    </source>
</evidence>
<evidence type="ECO:0000256" key="6">
    <source>
        <dbReference type="ARBA" id="ARBA00022563"/>
    </source>
</evidence>
<dbReference type="Gene3D" id="3.40.640.10">
    <property type="entry name" value="Type I PLP-dependent aspartate aminotransferase-like (Major domain)"/>
    <property type="match status" value="1"/>
</dbReference>
<comment type="subcellular location">
    <subcellularLocation>
        <location evidence="2 9">Cytoplasm</location>
    </subcellularLocation>
</comment>
<evidence type="ECO:0000256" key="3">
    <source>
        <dbReference type="ARBA" id="ARBA00006376"/>
    </source>
</evidence>
<comment type="subunit">
    <text evidence="4 9">Homodimer.</text>
</comment>
<comment type="cofactor">
    <cofactor evidence="1 9 10">
        <name>pyridoxal 5'-phosphate</name>
        <dbReference type="ChEBI" id="CHEBI:597326"/>
    </cofactor>
</comment>
<evidence type="ECO:0000313" key="13">
    <source>
        <dbReference type="Proteomes" id="UP000603865"/>
    </source>
</evidence>
<dbReference type="EMBL" id="BMQL01000001">
    <property type="protein sequence ID" value="GGQ92934.1"/>
    <property type="molecule type" value="Genomic_DNA"/>
</dbReference>
<comment type="pathway">
    <text evidence="9">Amino-acid biosynthesis; glycine biosynthesis; glycine from L-serine: step 1/1.</text>
</comment>
<dbReference type="GO" id="GO:0004372">
    <property type="term" value="F:glycine hydroxymethyltransferase activity"/>
    <property type="evidence" value="ECO:0007669"/>
    <property type="project" value="UniProtKB-UniRule"/>
</dbReference>
<gene>
    <name evidence="9 12" type="primary">glyA</name>
    <name evidence="12" type="ORF">GCM10008957_01120</name>
</gene>
<evidence type="ECO:0000256" key="9">
    <source>
        <dbReference type="HAMAP-Rule" id="MF_00051"/>
    </source>
</evidence>
<evidence type="ECO:0000256" key="4">
    <source>
        <dbReference type="ARBA" id="ARBA00011738"/>
    </source>
</evidence>
<dbReference type="GO" id="GO:0019264">
    <property type="term" value="P:glycine biosynthetic process from serine"/>
    <property type="evidence" value="ECO:0007669"/>
    <property type="project" value="UniProtKB-UniRule"/>
</dbReference>